<feature type="active site" description="Proton donor" evidence="3">
    <location>
        <position position="163"/>
    </location>
</feature>
<evidence type="ECO:0000256" key="2">
    <source>
        <dbReference type="ARBA" id="ARBA00038358"/>
    </source>
</evidence>
<keyword evidence="6" id="KW-1185">Reference proteome</keyword>
<dbReference type="GO" id="GO:0052757">
    <property type="term" value="F:chondroitin hydrolase activity"/>
    <property type="evidence" value="ECO:0007669"/>
    <property type="project" value="TreeGrafter"/>
</dbReference>
<feature type="binding site" evidence="4">
    <location>
        <position position="163"/>
    </location>
    <ligand>
        <name>substrate</name>
    </ligand>
</feature>
<proteinExistence type="inferred from homology"/>
<feature type="binding site" evidence="4">
    <location>
        <position position="351"/>
    </location>
    <ligand>
        <name>substrate</name>
    </ligand>
</feature>
<gene>
    <name evidence="5" type="ORF">DAERI_070072</name>
</gene>
<dbReference type="GO" id="GO:0000272">
    <property type="term" value="P:polysaccharide catabolic process"/>
    <property type="evidence" value="ECO:0007669"/>
    <property type="project" value="TreeGrafter"/>
</dbReference>
<dbReference type="InterPro" id="IPR052369">
    <property type="entry name" value="UG_Glycosaminoglycan_Hydrolase"/>
</dbReference>
<dbReference type="InterPro" id="IPR012341">
    <property type="entry name" value="6hp_glycosidase-like_sf"/>
</dbReference>
<evidence type="ECO:0008006" key="7">
    <source>
        <dbReference type="Google" id="ProtNLM"/>
    </source>
</evidence>
<feature type="binding site" evidence="4">
    <location>
        <position position="102"/>
    </location>
    <ligand>
        <name>substrate</name>
    </ligand>
</feature>
<reference evidence="6" key="1">
    <citation type="submission" date="2018-01" db="EMBL/GenBank/DDBJ databases">
        <title>Draft Genome Sequence of the Radioresistant Bacterium Deinococcus aerius TR0125, Isolated from the Higher Atmosphere above Japan.</title>
        <authorList>
            <person name="Satoh K."/>
            <person name="Arai H."/>
            <person name="Sanzen T."/>
            <person name="Kawaguchi Y."/>
            <person name="Hayashi H."/>
            <person name="Yokobori S."/>
            <person name="Yamagishi A."/>
            <person name="Oono Y."/>
            <person name="Narumi I."/>
        </authorList>
    </citation>
    <scope>NUCLEOTIDE SEQUENCE [LARGE SCALE GENOMIC DNA]</scope>
    <source>
        <strain evidence="6">TR0125</strain>
    </source>
</reference>
<dbReference type="Pfam" id="PF07470">
    <property type="entry name" value="Glyco_hydro_88"/>
    <property type="match status" value="1"/>
</dbReference>
<feature type="active site" description="Nucleophile" evidence="3">
    <location>
        <position position="102"/>
    </location>
</feature>
<evidence type="ECO:0000256" key="4">
    <source>
        <dbReference type="PIRSR" id="PIRSR610905-2"/>
    </source>
</evidence>
<dbReference type="EMBL" id="BFAG01000007">
    <property type="protein sequence ID" value="GBF06074.1"/>
    <property type="molecule type" value="Genomic_DNA"/>
</dbReference>
<accession>A0A2I9CVT3</accession>
<dbReference type="InterPro" id="IPR010905">
    <property type="entry name" value="Glyco_hydro_88"/>
</dbReference>
<dbReference type="SUPFAM" id="SSF48208">
    <property type="entry name" value="Six-hairpin glycosidases"/>
    <property type="match status" value="1"/>
</dbReference>
<dbReference type="OrthoDB" id="428577at2"/>
<evidence type="ECO:0000313" key="5">
    <source>
        <dbReference type="EMBL" id="GBF06074.1"/>
    </source>
</evidence>
<feature type="binding site" evidence="4">
    <location>
        <position position="223"/>
    </location>
    <ligand>
        <name>substrate</name>
    </ligand>
</feature>
<comment type="similarity">
    <text evidence="2">Belongs to the glycosyl hydrolase 88 family.</text>
</comment>
<feature type="binding site" evidence="4">
    <location>
        <position position="221"/>
    </location>
    <ligand>
        <name>substrate</name>
    </ligand>
</feature>
<dbReference type="PANTHER" id="PTHR36845:SF1">
    <property type="entry name" value="HYDROLASE, PUTATIVE (AFU_ORTHOLOGUE AFUA_7G05090)-RELATED"/>
    <property type="match status" value="1"/>
</dbReference>
<keyword evidence="1" id="KW-0378">Hydrolase</keyword>
<feature type="binding site" evidence="4">
    <location>
        <position position="239"/>
    </location>
    <ligand>
        <name>substrate</name>
    </ligand>
</feature>
<organism evidence="5 6">
    <name type="scientific">Deinococcus aerius</name>
    <dbReference type="NCBI Taxonomy" id="200253"/>
    <lineage>
        <taxon>Bacteria</taxon>
        <taxon>Thermotogati</taxon>
        <taxon>Deinococcota</taxon>
        <taxon>Deinococci</taxon>
        <taxon>Deinococcales</taxon>
        <taxon>Deinococcaceae</taxon>
        <taxon>Deinococcus</taxon>
    </lineage>
</organism>
<comment type="caution">
    <text evidence="5">The sequence shown here is derived from an EMBL/GenBank/DDBJ whole genome shotgun (WGS) entry which is preliminary data.</text>
</comment>
<sequence>MTDTVLKPLPTETELRGALARALGTVGDHRRAFTHVFPDDTTRAGRYPARASNVGWTTGFSTGLFWLAYEHTGDPAFRESAEAHVASFAERLALRADVGHHDLGFLYTLSCVAAWRLTGNPQARAAALEAAELLHARFLPRAGIIQAWGDLNDPRQRGRMIVDCLMNLPLLHWAARESGEARYREAAISHARQAARFLVRGDHSTHHTFYFDPETGTPLHGRTHQGHADDSTWSRGQAWGVYGFALNAALSGDGELLRVACRVADHYLERLPADLVPYWDFHFREPSPEPRDSSAAAIAACGLLALAEQLPAGQGERYREWGLATLGSLARAYTPGEEDGSDALLLHGVYSRPENVGVDEGTLWGDYFYLEALTRATRAWTPYW</sequence>
<dbReference type="Gene3D" id="1.50.10.10">
    <property type="match status" value="1"/>
</dbReference>
<feature type="binding site" evidence="4">
    <location>
        <position position="235"/>
    </location>
    <ligand>
        <name>substrate</name>
    </ligand>
</feature>
<dbReference type="RefSeq" id="WP_103129480.1">
    <property type="nucleotide sequence ID" value="NZ_BFAG01000007.1"/>
</dbReference>
<evidence type="ECO:0000256" key="1">
    <source>
        <dbReference type="ARBA" id="ARBA00022801"/>
    </source>
</evidence>
<dbReference type="InterPro" id="IPR008928">
    <property type="entry name" value="6-hairpin_glycosidase_sf"/>
</dbReference>
<dbReference type="PANTHER" id="PTHR36845">
    <property type="entry name" value="HYDROLASE, PUTATIVE (AFU_ORTHOLOGUE AFUA_7G05090)-RELATED"/>
    <property type="match status" value="1"/>
</dbReference>
<dbReference type="AlphaFoldDB" id="A0A2I9CVT3"/>
<dbReference type="Proteomes" id="UP000236569">
    <property type="component" value="Unassembled WGS sequence"/>
</dbReference>
<evidence type="ECO:0000256" key="3">
    <source>
        <dbReference type="PIRSR" id="PIRSR610905-1"/>
    </source>
</evidence>
<name>A0A2I9CVT3_9DEIO</name>
<evidence type="ECO:0000313" key="6">
    <source>
        <dbReference type="Proteomes" id="UP000236569"/>
    </source>
</evidence>
<protein>
    <recommendedName>
        <fullName evidence="7">Glucuronyl hydrolase</fullName>
    </recommendedName>
</protein>